<proteinExistence type="predicted"/>
<dbReference type="PANTHER" id="PTHR33221:SF15">
    <property type="entry name" value="HTH-TYPE TRANSCRIPTIONAL REGULATOR YWGB-RELATED"/>
    <property type="match status" value="1"/>
</dbReference>
<dbReference type="GO" id="GO:0003700">
    <property type="term" value="F:DNA-binding transcription factor activity"/>
    <property type="evidence" value="ECO:0007669"/>
    <property type="project" value="TreeGrafter"/>
</dbReference>
<dbReference type="AlphaFoldDB" id="A0A6N2TCW0"/>
<dbReference type="EMBL" id="CACRSY010000010">
    <property type="protein sequence ID" value="VYT03460.1"/>
    <property type="molecule type" value="Genomic_DNA"/>
</dbReference>
<dbReference type="InterPro" id="IPR015424">
    <property type="entry name" value="PyrdxlP-dep_Trfase"/>
</dbReference>
<organism evidence="1">
    <name type="scientific">Blautia hansenii</name>
    <name type="common">Ruminococcus hansenii</name>
    <dbReference type="NCBI Taxonomy" id="1322"/>
    <lineage>
        <taxon>Bacteria</taxon>
        <taxon>Bacillati</taxon>
        <taxon>Bacillota</taxon>
        <taxon>Clostridia</taxon>
        <taxon>Lachnospirales</taxon>
        <taxon>Lachnospiraceae</taxon>
        <taxon>Blautia</taxon>
    </lineage>
</organism>
<dbReference type="EC" id="4.4.1.11" evidence="1"/>
<dbReference type="PANTHER" id="PTHR33221">
    <property type="entry name" value="WINGED HELIX-TURN-HELIX TRANSCRIPTIONAL REGULATOR, RRF2 FAMILY"/>
    <property type="match status" value="1"/>
</dbReference>
<reference evidence="1" key="1">
    <citation type="submission" date="2019-11" db="EMBL/GenBank/DDBJ databases">
        <authorList>
            <person name="Feng L."/>
        </authorList>
    </citation>
    <scope>NUCLEOTIDE SEQUENCE</scope>
    <source>
        <strain evidence="1">BhanseniiLFYP23</strain>
    </source>
</reference>
<dbReference type="InterPro" id="IPR036390">
    <property type="entry name" value="WH_DNA-bd_sf"/>
</dbReference>
<sequence length="156" mass="17636">MQIFSLLANVADVKSLVIHPATTTHSQLSPEELEEQEIKSNTIRLSIGTENIIDIIERIMPVLSKNHYVEGVQGKGGGYRLAKEPKDYRIGDILRLTEGQLVPVACLECNAETCKRANICKTLPMWKEFHHMVNNYFDNITLSGLMKYGDKSKDFQ</sequence>
<keyword evidence="1" id="KW-0456">Lyase</keyword>
<protein>
    <submittedName>
        <fullName evidence="1">Methionine gamma-lyase</fullName>
        <ecNumber evidence="1">4.4.1.11</ecNumber>
    </submittedName>
</protein>
<gene>
    <name evidence="1" type="primary">mdeA_4</name>
    <name evidence="1" type="ORF">BHLFYP23_02543</name>
</gene>
<dbReference type="GO" id="GO:0030170">
    <property type="term" value="F:pyridoxal phosphate binding"/>
    <property type="evidence" value="ECO:0007669"/>
    <property type="project" value="InterPro"/>
</dbReference>
<dbReference type="SUPFAM" id="SSF53383">
    <property type="entry name" value="PLP-dependent transferases"/>
    <property type="match status" value="1"/>
</dbReference>
<dbReference type="Gene3D" id="1.10.10.10">
    <property type="entry name" value="Winged helix-like DNA-binding domain superfamily/Winged helix DNA-binding domain"/>
    <property type="match status" value="1"/>
</dbReference>
<name>A0A6N2TCW0_BLAHA</name>
<evidence type="ECO:0000313" key="1">
    <source>
        <dbReference type="EMBL" id="VYT03460.1"/>
    </source>
</evidence>
<dbReference type="GO" id="GO:0018826">
    <property type="term" value="F:methionine gamma-lyase activity"/>
    <property type="evidence" value="ECO:0007669"/>
    <property type="project" value="UniProtKB-EC"/>
</dbReference>
<dbReference type="SUPFAM" id="SSF46785">
    <property type="entry name" value="Winged helix' DNA-binding domain"/>
    <property type="match status" value="1"/>
</dbReference>
<dbReference type="InterPro" id="IPR000944">
    <property type="entry name" value="Tscrpt_reg_Rrf2"/>
</dbReference>
<dbReference type="GO" id="GO:0005829">
    <property type="term" value="C:cytosol"/>
    <property type="evidence" value="ECO:0007669"/>
    <property type="project" value="TreeGrafter"/>
</dbReference>
<dbReference type="PROSITE" id="PS51197">
    <property type="entry name" value="HTH_RRF2_2"/>
    <property type="match status" value="1"/>
</dbReference>
<accession>A0A6N2TCW0</accession>
<dbReference type="Pfam" id="PF02082">
    <property type="entry name" value="Rrf2"/>
    <property type="match status" value="1"/>
</dbReference>
<dbReference type="InterPro" id="IPR036388">
    <property type="entry name" value="WH-like_DNA-bd_sf"/>
</dbReference>
<dbReference type="GO" id="GO:0019346">
    <property type="term" value="P:transsulfuration"/>
    <property type="evidence" value="ECO:0007669"/>
    <property type="project" value="InterPro"/>
</dbReference>